<dbReference type="InterPro" id="IPR011990">
    <property type="entry name" value="TPR-like_helical_dom_sf"/>
</dbReference>
<dbReference type="Gene3D" id="1.25.40.10">
    <property type="entry name" value="Tetratricopeptide repeat domain"/>
    <property type="match status" value="3"/>
</dbReference>
<sequence>QKAVECTPSGHADLPLWLGSLGISYSHHFEHTGKVEDIEQAIFHLQKAVECTPSGHADLPIWLNNLAKSYLHHFEHTGKVKDIEQAIFHHHKAVECTPSGQADLPIHLHKLGNSYLHCFEHTGKVEDIERAIFHHQKAVELTPAGHADLPRRLGILGFSYSCCFEHTGKVEDIEQAIFHLQKAIECTPSGHADLPRWLSWLGDLGTAYLRHFEHTGKVEDIEQAIFHHQKAVELTPSGHADLPSWLGSLGTSYSHRFRYTGKVDDIEQAIFHQQKAVECTPSGHADLPGWLGSLGNSYSRYFAHTGKVEDIEKAIFHQQKAVECTPAGHAHLPRWLGNLGTSYSSCFEHTGKVEDIEQAIFHLQKAVKFTPAGNAHLPIWLGNLGTSYSYHFEHTGKVEDIEKAIFHLQKAVECTPSGHAYLPHWLINLAKSYLHRFKHTGKQEDVKSTIELYRRATVANGIPSRCLTAAKDVAILSSIHDRLYCLNDFSVAISLLSEVAGLEQTIPQRHAHLHGQSKFVALAVATALNLGRTDLALEWLENGRCLVWNQLNQLRAPIENLKIHHQSMAHEFIQVASALESYGTRSVLTLPPSMDILPKNILEQKETCNHTQQAIKYKELLETIRKLPDFHNFLKPPKYTNLLNDLPQDGPIVIFNIHDTQCDALALIAGAEEAVHIPLRKFSLADAENLQKILQVDILKQREASDEERLNAHRKKSNTVLPDMSCVLQELWLKVVKPILEALAYALPSTPSNRCRIWWCPTGPLAFLPLHAAGIYGSDCPPGSCVSDFVVSSYTPTVRLINDKCAASATLSKDTKLLVVSQPNTPGLRPIYFTTEETNKLQTIMNETPHVDTLLLKDSDATIDRVKTEMQSHNWIHFSCHGIQDRKNPLNSGVHLHNGRLELLEIIKQKLQNHKLAFLSACQTSKGDSKLSEEAVHLAAGMLAAGYCGVIGTMWSISDFHGPQFAQAFYEYLLNKTKSEGLNSNHAAYALDYATSKVRKTLGHDDRAFLIWVPYVHFGY</sequence>
<dbReference type="OMA" id="NAVEHFS"/>
<dbReference type="OrthoDB" id="9991317at2759"/>
<proteinExistence type="predicted"/>
<dbReference type="Proteomes" id="UP000054270">
    <property type="component" value="Unassembled WGS sequence"/>
</dbReference>
<feature type="non-terminal residue" evidence="2">
    <location>
        <position position="1"/>
    </location>
</feature>
<dbReference type="InterPro" id="IPR024983">
    <property type="entry name" value="CHAT_dom"/>
</dbReference>
<dbReference type="InterPro" id="IPR006597">
    <property type="entry name" value="Sel1-like"/>
</dbReference>
<dbReference type="STRING" id="945553.A0A0D2NE21"/>
<dbReference type="SUPFAM" id="SSF48452">
    <property type="entry name" value="TPR-like"/>
    <property type="match status" value="1"/>
</dbReference>
<evidence type="ECO:0000313" key="2">
    <source>
        <dbReference type="EMBL" id="KJA14886.1"/>
    </source>
</evidence>
<dbReference type="SUPFAM" id="SSF81901">
    <property type="entry name" value="HCP-like"/>
    <property type="match status" value="2"/>
</dbReference>
<dbReference type="PANTHER" id="PTHR19959">
    <property type="entry name" value="KINESIN LIGHT CHAIN"/>
    <property type="match status" value="1"/>
</dbReference>
<dbReference type="Pfam" id="PF12770">
    <property type="entry name" value="CHAT"/>
    <property type="match status" value="1"/>
</dbReference>
<evidence type="ECO:0000313" key="3">
    <source>
        <dbReference type="Proteomes" id="UP000054270"/>
    </source>
</evidence>
<dbReference type="PANTHER" id="PTHR19959:SF119">
    <property type="entry name" value="FUNGAL LIPASE-LIKE DOMAIN-CONTAINING PROTEIN"/>
    <property type="match status" value="1"/>
</dbReference>
<dbReference type="EMBL" id="KN817662">
    <property type="protein sequence ID" value="KJA14886.1"/>
    <property type="molecule type" value="Genomic_DNA"/>
</dbReference>
<evidence type="ECO:0000259" key="1">
    <source>
        <dbReference type="Pfam" id="PF12770"/>
    </source>
</evidence>
<reference evidence="3" key="1">
    <citation type="submission" date="2014-04" db="EMBL/GenBank/DDBJ databases">
        <title>Evolutionary Origins and Diversification of the Mycorrhizal Mutualists.</title>
        <authorList>
            <consortium name="DOE Joint Genome Institute"/>
            <consortium name="Mycorrhizal Genomics Consortium"/>
            <person name="Kohler A."/>
            <person name="Kuo A."/>
            <person name="Nagy L.G."/>
            <person name="Floudas D."/>
            <person name="Copeland A."/>
            <person name="Barry K.W."/>
            <person name="Cichocki N."/>
            <person name="Veneault-Fourrey C."/>
            <person name="LaButti K."/>
            <person name="Lindquist E.A."/>
            <person name="Lipzen A."/>
            <person name="Lundell T."/>
            <person name="Morin E."/>
            <person name="Murat C."/>
            <person name="Riley R."/>
            <person name="Ohm R."/>
            <person name="Sun H."/>
            <person name="Tunlid A."/>
            <person name="Henrissat B."/>
            <person name="Grigoriev I.V."/>
            <person name="Hibbett D.S."/>
            <person name="Martin F."/>
        </authorList>
    </citation>
    <scope>NUCLEOTIDE SEQUENCE [LARGE SCALE GENOMIC DNA]</scope>
    <source>
        <strain evidence="3">FD-334 SS-4</strain>
    </source>
</reference>
<accession>A0A0D2NE21</accession>
<feature type="domain" description="CHAT" evidence="1">
    <location>
        <begin position="728"/>
        <end position="1019"/>
    </location>
</feature>
<protein>
    <recommendedName>
        <fullName evidence="1">CHAT domain-containing protein</fullName>
    </recommendedName>
</protein>
<keyword evidence="3" id="KW-1185">Reference proteome</keyword>
<dbReference type="Pfam" id="PF08238">
    <property type="entry name" value="Sel1"/>
    <property type="match status" value="7"/>
</dbReference>
<dbReference type="AlphaFoldDB" id="A0A0D2NE21"/>
<name>A0A0D2NE21_HYPSF</name>
<organism evidence="2 3">
    <name type="scientific">Hypholoma sublateritium (strain FD-334 SS-4)</name>
    <dbReference type="NCBI Taxonomy" id="945553"/>
    <lineage>
        <taxon>Eukaryota</taxon>
        <taxon>Fungi</taxon>
        <taxon>Dikarya</taxon>
        <taxon>Basidiomycota</taxon>
        <taxon>Agaricomycotina</taxon>
        <taxon>Agaricomycetes</taxon>
        <taxon>Agaricomycetidae</taxon>
        <taxon>Agaricales</taxon>
        <taxon>Agaricineae</taxon>
        <taxon>Strophariaceae</taxon>
        <taxon>Hypholoma</taxon>
    </lineage>
</organism>
<gene>
    <name evidence="2" type="ORF">HYPSUDRAFT_1070996</name>
</gene>